<evidence type="ECO:0000256" key="2">
    <source>
        <dbReference type="ARBA" id="ARBA00005582"/>
    </source>
</evidence>
<evidence type="ECO:0000256" key="4">
    <source>
        <dbReference type="RuleBase" id="RU003476"/>
    </source>
</evidence>
<dbReference type="InterPro" id="IPR020084">
    <property type="entry name" value="NUDIX_hydrolase_CS"/>
</dbReference>
<gene>
    <name evidence="6" type="ORF">J4E96_18410</name>
</gene>
<comment type="similarity">
    <text evidence="2 4">Belongs to the Nudix hydrolase family.</text>
</comment>
<evidence type="ECO:0000256" key="1">
    <source>
        <dbReference type="ARBA" id="ARBA00001946"/>
    </source>
</evidence>
<dbReference type="Gene3D" id="3.90.79.10">
    <property type="entry name" value="Nucleoside Triphosphate Pyrophosphohydrolase"/>
    <property type="match status" value="1"/>
</dbReference>
<feature type="domain" description="Nudix hydrolase" evidence="5">
    <location>
        <begin position="19"/>
        <end position="150"/>
    </location>
</feature>
<comment type="cofactor">
    <cofactor evidence="1">
        <name>Mg(2+)</name>
        <dbReference type="ChEBI" id="CHEBI:18420"/>
    </cofactor>
</comment>
<dbReference type="AlphaFoldDB" id="A0A8A4ZDX7"/>
<dbReference type="CDD" id="cd18879">
    <property type="entry name" value="NUDIX_Hydrolase"/>
    <property type="match status" value="1"/>
</dbReference>
<dbReference type="Pfam" id="PF00293">
    <property type="entry name" value="NUDIX"/>
    <property type="match status" value="1"/>
</dbReference>
<dbReference type="PROSITE" id="PS51462">
    <property type="entry name" value="NUDIX"/>
    <property type="match status" value="1"/>
</dbReference>
<dbReference type="KEGG" id="psic:J4E96_18410"/>
<accession>A0A8A4ZDX7</accession>
<dbReference type="Proteomes" id="UP000663937">
    <property type="component" value="Chromosome"/>
</dbReference>
<organism evidence="6 7">
    <name type="scientific">Pengzhenrongella sicca</name>
    <dbReference type="NCBI Taxonomy" id="2819238"/>
    <lineage>
        <taxon>Bacteria</taxon>
        <taxon>Bacillati</taxon>
        <taxon>Actinomycetota</taxon>
        <taxon>Actinomycetes</taxon>
        <taxon>Micrococcales</taxon>
        <taxon>Pengzhenrongella</taxon>
    </lineage>
</organism>
<dbReference type="PANTHER" id="PTHR43046">
    <property type="entry name" value="GDP-MANNOSE MANNOSYL HYDROLASE"/>
    <property type="match status" value="1"/>
</dbReference>
<dbReference type="InterPro" id="IPR015797">
    <property type="entry name" value="NUDIX_hydrolase-like_dom_sf"/>
</dbReference>
<evidence type="ECO:0000313" key="7">
    <source>
        <dbReference type="Proteomes" id="UP000663937"/>
    </source>
</evidence>
<dbReference type="InterPro" id="IPR020476">
    <property type="entry name" value="Nudix_hydrolase"/>
</dbReference>
<reference evidence="6" key="1">
    <citation type="submission" date="2021-03" db="EMBL/GenBank/DDBJ databases">
        <title>Pengzhenrongella sicca gen. nov., sp. nov., a new member of suborder Micrococcineae isolated from High-Arctic tundra soil.</title>
        <authorList>
            <person name="Peng F."/>
        </authorList>
    </citation>
    <scope>NUCLEOTIDE SEQUENCE</scope>
    <source>
        <strain evidence="6">LRZ-2</strain>
    </source>
</reference>
<evidence type="ECO:0000313" key="6">
    <source>
        <dbReference type="EMBL" id="QTE29229.1"/>
    </source>
</evidence>
<protein>
    <submittedName>
        <fullName evidence="6">NUDIX domain-containing protein</fullName>
    </submittedName>
</protein>
<dbReference type="EMBL" id="CP071868">
    <property type="protein sequence ID" value="QTE29229.1"/>
    <property type="molecule type" value="Genomic_DNA"/>
</dbReference>
<sequence length="163" mass="17352">MPIPEFIRTLRTKVGTDLLWMPGVSAVVVHADGRLLLGRRADNDLWAVVSGILEPGEQPAHAAAREVLEETGIVARVVGLAAVSSDAQTVVYGNGDRAQYLDLTFLCESAGGDPYAADDESTAAGWFAADALPEPLAPSTRTRIAHALRYRADPAAGAWFDRP</sequence>
<proteinExistence type="inferred from homology"/>
<dbReference type="PANTHER" id="PTHR43046:SF16">
    <property type="entry name" value="ADP-RIBOSE PYROPHOSPHATASE YJHB-RELATED"/>
    <property type="match status" value="1"/>
</dbReference>
<evidence type="ECO:0000259" key="5">
    <source>
        <dbReference type="PROSITE" id="PS51462"/>
    </source>
</evidence>
<evidence type="ECO:0000256" key="3">
    <source>
        <dbReference type="ARBA" id="ARBA00022801"/>
    </source>
</evidence>
<dbReference type="SUPFAM" id="SSF55811">
    <property type="entry name" value="Nudix"/>
    <property type="match status" value="1"/>
</dbReference>
<name>A0A8A4ZDX7_9MICO</name>
<dbReference type="PROSITE" id="PS00893">
    <property type="entry name" value="NUDIX_BOX"/>
    <property type="match status" value="1"/>
</dbReference>
<dbReference type="GO" id="GO:0016787">
    <property type="term" value="F:hydrolase activity"/>
    <property type="evidence" value="ECO:0007669"/>
    <property type="project" value="UniProtKB-KW"/>
</dbReference>
<dbReference type="PRINTS" id="PR00502">
    <property type="entry name" value="NUDIXFAMILY"/>
</dbReference>
<dbReference type="RefSeq" id="WP_227423496.1">
    <property type="nucleotide sequence ID" value="NZ_CP071868.1"/>
</dbReference>
<dbReference type="InterPro" id="IPR000086">
    <property type="entry name" value="NUDIX_hydrolase_dom"/>
</dbReference>
<keyword evidence="3 4" id="KW-0378">Hydrolase</keyword>
<keyword evidence="7" id="KW-1185">Reference proteome</keyword>